<evidence type="ECO:0000313" key="1">
    <source>
        <dbReference type="EMBL" id="SBV29789.1"/>
    </source>
</evidence>
<sequence>MALPRPRRKPRNVRFFALLAALIVLGAGVVYGLHWAANPWALALPGKPALTGYWQGVVPYGPGDDRPVVLRLDDDEPSATDRCGDCPDLFGVLKVCRAGQVERYEVWGDPVTYLGTRFRLHTRPDTESAGQRLNEFDGDWDRDRLTIRTSFTNLGSDGAVVAGSGTPTVEFALTRADEADFDSPPCR</sequence>
<name>A0A1C3NB59_9ACTN</name>
<accession>A0A1C3NB59</accession>
<organism evidence="1 2">
    <name type="scientific">Micromonospora krabiensis</name>
    <dbReference type="NCBI Taxonomy" id="307121"/>
    <lineage>
        <taxon>Bacteria</taxon>
        <taxon>Bacillati</taxon>
        <taxon>Actinomycetota</taxon>
        <taxon>Actinomycetes</taxon>
        <taxon>Micromonosporales</taxon>
        <taxon>Micromonosporaceae</taxon>
        <taxon>Micromonospora</taxon>
    </lineage>
</organism>
<dbReference type="AlphaFoldDB" id="A0A1C3NB59"/>
<dbReference type="Proteomes" id="UP000199393">
    <property type="component" value="Chromosome I"/>
</dbReference>
<reference evidence="2" key="1">
    <citation type="submission" date="2016-06" db="EMBL/GenBank/DDBJ databases">
        <authorList>
            <person name="Varghese N."/>
        </authorList>
    </citation>
    <scope>NUCLEOTIDE SEQUENCE [LARGE SCALE GENOMIC DNA]</scope>
    <source>
        <strain evidence="2">DSM 45344</strain>
    </source>
</reference>
<dbReference type="RefSeq" id="WP_091595332.1">
    <property type="nucleotide sequence ID" value="NZ_JBHRWG010000002.1"/>
</dbReference>
<dbReference type="OrthoDB" id="3367198at2"/>
<proteinExistence type="predicted"/>
<protein>
    <submittedName>
        <fullName evidence="1">Uncharacterized protein</fullName>
    </submittedName>
</protein>
<keyword evidence="2" id="KW-1185">Reference proteome</keyword>
<evidence type="ECO:0000313" key="2">
    <source>
        <dbReference type="Proteomes" id="UP000199393"/>
    </source>
</evidence>
<gene>
    <name evidence="1" type="ORF">GA0070620_5372</name>
</gene>
<dbReference type="EMBL" id="LT598496">
    <property type="protein sequence ID" value="SBV29789.1"/>
    <property type="molecule type" value="Genomic_DNA"/>
</dbReference>